<dbReference type="HOGENOM" id="CLU_1134171_0_0_1"/>
<dbReference type="Proteomes" id="UP000054279">
    <property type="component" value="Unassembled WGS sequence"/>
</dbReference>
<feature type="compositionally biased region" description="Polar residues" evidence="1">
    <location>
        <begin position="80"/>
        <end position="90"/>
    </location>
</feature>
<accession>A0A0C9TB33</accession>
<dbReference type="EMBL" id="KN837374">
    <property type="protein sequence ID" value="KIJ26318.1"/>
    <property type="molecule type" value="Genomic_DNA"/>
</dbReference>
<protein>
    <submittedName>
        <fullName evidence="2">Uncharacterized protein</fullName>
    </submittedName>
</protein>
<evidence type="ECO:0000256" key="1">
    <source>
        <dbReference type="SAM" id="MobiDB-lite"/>
    </source>
</evidence>
<reference evidence="2 3" key="1">
    <citation type="submission" date="2014-06" db="EMBL/GenBank/DDBJ databases">
        <title>Evolutionary Origins and Diversification of the Mycorrhizal Mutualists.</title>
        <authorList>
            <consortium name="DOE Joint Genome Institute"/>
            <consortium name="Mycorrhizal Genomics Consortium"/>
            <person name="Kohler A."/>
            <person name="Kuo A."/>
            <person name="Nagy L.G."/>
            <person name="Floudas D."/>
            <person name="Copeland A."/>
            <person name="Barry K.W."/>
            <person name="Cichocki N."/>
            <person name="Veneault-Fourrey C."/>
            <person name="LaButti K."/>
            <person name="Lindquist E.A."/>
            <person name="Lipzen A."/>
            <person name="Lundell T."/>
            <person name="Morin E."/>
            <person name="Murat C."/>
            <person name="Riley R."/>
            <person name="Ohm R."/>
            <person name="Sun H."/>
            <person name="Tunlid A."/>
            <person name="Henrissat B."/>
            <person name="Grigoriev I.V."/>
            <person name="Hibbett D.S."/>
            <person name="Martin F."/>
        </authorList>
    </citation>
    <scope>NUCLEOTIDE SEQUENCE [LARGE SCALE GENOMIC DNA]</scope>
    <source>
        <strain evidence="2 3">SS14</strain>
    </source>
</reference>
<feature type="compositionally biased region" description="Polar residues" evidence="1">
    <location>
        <begin position="57"/>
        <end position="70"/>
    </location>
</feature>
<proteinExistence type="predicted"/>
<organism evidence="2 3">
    <name type="scientific">Sphaerobolus stellatus (strain SS14)</name>
    <dbReference type="NCBI Taxonomy" id="990650"/>
    <lineage>
        <taxon>Eukaryota</taxon>
        <taxon>Fungi</taxon>
        <taxon>Dikarya</taxon>
        <taxon>Basidiomycota</taxon>
        <taxon>Agaricomycotina</taxon>
        <taxon>Agaricomycetes</taxon>
        <taxon>Phallomycetidae</taxon>
        <taxon>Geastrales</taxon>
        <taxon>Sphaerobolaceae</taxon>
        <taxon>Sphaerobolus</taxon>
    </lineage>
</organism>
<gene>
    <name evidence="2" type="ORF">M422DRAFT_785281</name>
</gene>
<keyword evidence="3" id="KW-1185">Reference proteome</keyword>
<evidence type="ECO:0000313" key="3">
    <source>
        <dbReference type="Proteomes" id="UP000054279"/>
    </source>
</evidence>
<feature type="region of interest" description="Disordered" evidence="1">
    <location>
        <begin position="1"/>
        <end position="105"/>
    </location>
</feature>
<name>A0A0C9TB33_SPHS4</name>
<evidence type="ECO:0000313" key="2">
    <source>
        <dbReference type="EMBL" id="KIJ26318.1"/>
    </source>
</evidence>
<feature type="compositionally biased region" description="Low complexity" evidence="1">
    <location>
        <begin position="31"/>
        <end position="56"/>
    </location>
</feature>
<dbReference type="AlphaFoldDB" id="A0A0C9TB33"/>
<sequence>MPIPTITAAQDHQRIATRTSGEVSPDLAAVSAEPSHATSTSSSSSTARASSSSHSTNQQPQATSSPQIPTFLSLPESHTAIVQRTSSADVTTRKLRAHHSMEHSSQISAEAFTSHQPVRGVQPAQKSLNPFTNVSRHRVIPEVSTPQISEPPATFSIVPPEKTILTEPTTSLEAPPSKGAIPKDIFKPSTTCSVRNLIDCDLLQSSSEPVTMTQVDAAVKALTTGELKSYKERRKGLLKEKRAEK</sequence>